<dbReference type="EMBL" id="NVUL01000042">
    <property type="protein sequence ID" value="PCI77817.1"/>
    <property type="molecule type" value="Genomic_DNA"/>
</dbReference>
<comment type="caution">
    <text evidence="2">The sequence shown here is derived from an EMBL/GenBank/DDBJ whole genome shotgun (WGS) entry which is preliminary data.</text>
</comment>
<sequence length="99" mass="11461">MDKYHVVFSDSFTKQLAVIEADFVDYGKAHTLKYVSEVVGLCAGLDIFPHRYQARTINDQIYRLFGNKAHTIFYQVSEDQLEVAITAILPSRSDFKRWL</sequence>
<dbReference type="InterPro" id="IPR007712">
    <property type="entry name" value="RelE/ParE_toxin"/>
</dbReference>
<name>A0A2A4X700_9GAMM</name>
<dbReference type="Proteomes" id="UP000218767">
    <property type="component" value="Unassembled WGS sequence"/>
</dbReference>
<evidence type="ECO:0000313" key="3">
    <source>
        <dbReference type="Proteomes" id="UP000218767"/>
    </source>
</evidence>
<reference evidence="3" key="1">
    <citation type="submission" date="2017-08" db="EMBL/GenBank/DDBJ databases">
        <title>A dynamic microbial community with high functional redundancy inhabits the cold, oxic subseafloor aquifer.</title>
        <authorList>
            <person name="Tully B.J."/>
            <person name="Wheat C.G."/>
            <person name="Glazer B.T."/>
            <person name="Huber J.A."/>
        </authorList>
    </citation>
    <scope>NUCLEOTIDE SEQUENCE [LARGE SCALE GENOMIC DNA]</scope>
</reference>
<keyword evidence="1" id="KW-1277">Toxin-antitoxin system</keyword>
<dbReference type="Gene3D" id="3.30.2310.20">
    <property type="entry name" value="RelE-like"/>
    <property type="match status" value="1"/>
</dbReference>
<dbReference type="InterPro" id="IPR035093">
    <property type="entry name" value="RelE/ParE_toxin_dom_sf"/>
</dbReference>
<gene>
    <name evidence="2" type="ORF">COB20_07100</name>
</gene>
<organism evidence="2 3">
    <name type="scientific">SAR86 cluster bacterium</name>
    <dbReference type="NCBI Taxonomy" id="2030880"/>
    <lineage>
        <taxon>Bacteria</taxon>
        <taxon>Pseudomonadati</taxon>
        <taxon>Pseudomonadota</taxon>
        <taxon>Gammaproteobacteria</taxon>
        <taxon>SAR86 cluster</taxon>
    </lineage>
</organism>
<proteinExistence type="predicted"/>
<dbReference type="Pfam" id="PF05016">
    <property type="entry name" value="ParE_toxin"/>
    <property type="match status" value="1"/>
</dbReference>
<evidence type="ECO:0000313" key="2">
    <source>
        <dbReference type="EMBL" id="PCI77817.1"/>
    </source>
</evidence>
<evidence type="ECO:0000256" key="1">
    <source>
        <dbReference type="ARBA" id="ARBA00022649"/>
    </source>
</evidence>
<accession>A0A2A4X700</accession>
<evidence type="ECO:0008006" key="4">
    <source>
        <dbReference type="Google" id="ProtNLM"/>
    </source>
</evidence>
<dbReference type="AlphaFoldDB" id="A0A2A4X700"/>
<protein>
    <recommendedName>
        <fullName evidence="4">Plasmid stabilization protein</fullName>
    </recommendedName>
</protein>